<organism evidence="1">
    <name type="scientific">marine sediment metagenome</name>
    <dbReference type="NCBI Taxonomy" id="412755"/>
    <lineage>
        <taxon>unclassified sequences</taxon>
        <taxon>metagenomes</taxon>
        <taxon>ecological metagenomes</taxon>
    </lineage>
</organism>
<name>A0A0F9AUC9_9ZZZZ</name>
<comment type="caution">
    <text evidence="1">The sequence shown here is derived from an EMBL/GenBank/DDBJ whole genome shotgun (WGS) entry which is preliminary data.</text>
</comment>
<dbReference type="EMBL" id="LAZR01055690">
    <property type="protein sequence ID" value="KKK75811.1"/>
    <property type="molecule type" value="Genomic_DNA"/>
</dbReference>
<accession>A0A0F9AUC9</accession>
<dbReference type="AlphaFoldDB" id="A0A0F9AUC9"/>
<evidence type="ECO:0000313" key="1">
    <source>
        <dbReference type="EMBL" id="KKK75811.1"/>
    </source>
</evidence>
<reference evidence="1" key="1">
    <citation type="journal article" date="2015" name="Nature">
        <title>Complex archaea that bridge the gap between prokaryotes and eukaryotes.</title>
        <authorList>
            <person name="Spang A."/>
            <person name="Saw J.H."/>
            <person name="Jorgensen S.L."/>
            <person name="Zaremba-Niedzwiedzka K."/>
            <person name="Martijn J."/>
            <person name="Lind A.E."/>
            <person name="van Eijk R."/>
            <person name="Schleper C."/>
            <person name="Guy L."/>
            <person name="Ettema T.J."/>
        </authorList>
    </citation>
    <scope>NUCLEOTIDE SEQUENCE</scope>
</reference>
<protein>
    <submittedName>
        <fullName evidence="1">Uncharacterized protein</fullName>
    </submittedName>
</protein>
<proteinExistence type="predicted"/>
<sequence length="152" mass="17381">MRILELEQKFKSEETLEEVLKECKNDFNTIDYWSGVRKGNVTDNPAEIVRALNELSGCFASLRPVLAIANTELTNREAMKRNSIKIEIERDGTKKWTTQANSSAKYESIEAVKNYTRIKNIIEAYCNAADKHISTLQTISKDATRDWKHPQG</sequence>
<gene>
    <name evidence="1" type="ORF">LCGC14_2869980</name>
</gene>